<feature type="compositionally biased region" description="Basic and acidic residues" evidence="2">
    <location>
        <begin position="14"/>
        <end position="25"/>
    </location>
</feature>
<dbReference type="PANTHER" id="PTHR31495">
    <property type="entry name" value="PEROXYGENASE 3-RELATED"/>
    <property type="match status" value="1"/>
</dbReference>
<comment type="similarity">
    <text evidence="1">Belongs to the caleosin family.</text>
</comment>
<dbReference type="InterPro" id="IPR007736">
    <property type="entry name" value="Caleosin-related"/>
</dbReference>
<accession>A0AAP0I2I2</accession>
<evidence type="ECO:0000256" key="2">
    <source>
        <dbReference type="SAM" id="MobiDB-lite"/>
    </source>
</evidence>
<sequence>MEKKNSSGAVVVSSKDETGMKMDGGDRMSTLQKHVAFFDRNNDGIIYPSETYKGFRAIGCGVALSAVAAMFINIGLSRKTRPGKSLSFHFPIEIKHISGGKHGSDSGVYDAEGRFVPSKFEEIFQKHSRKNSNALTSEELSTMLKANRVPKDFGGWLASWVEWKILYRLCKDKNGVLRKETIRAAYDGSLFEQMAAERASSLAKKKS</sequence>
<dbReference type="InterPro" id="IPR011992">
    <property type="entry name" value="EF-hand-dom_pair"/>
</dbReference>
<keyword evidence="3" id="KW-1133">Transmembrane helix</keyword>
<dbReference type="GO" id="GO:0005509">
    <property type="term" value="F:calcium ion binding"/>
    <property type="evidence" value="ECO:0007669"/>
    <property type="project" value="TreeGrafter"/>
</dbReference>
<keyword evidence="5" id="KW-1185">Reference proteome</keyword>
<keyword evidence="3" id="KW-0472">Membrane</keyword>
<evidence type="ECO:0000313" key="4">
    <source>
        <dbReference type="EMBL" id="KAK9105915.1"/>
    </source>
</evidence>
<reference evidence="4 5" key="1">
    <citation type="submission" date="2024-01" db="EMBL/GenBank/DDBJ databases">
        <title>Genome assemblies of Stephania.</title>
        <authorList>
            <person name="Yang L."/>
        </authorList>
    </citation>
    <scope>NUCLEOTIDE SEQUENCE [LARGE SCALE GENOMIC DNA]</scope>
    <source>
        <strain evidence="4">JXDWG</strain>
        <tissue evidence="4">Leaf</tissue>
    </source>
</reference>
<dbReference type="GO" id="GO:0004497">
    <property type="term" value="F:monooxygenase activity"/>
    <property type="evidence" value="ECO:0007669"/>
    <property type="project" value="TreeGrafter"/>
</dbReference>
<feature type="region of interest" description="Disordered" evidence="2">
    <location>
        <begin position="1"/>
        <end position="25"/>
    </location>
</feature>
<gene>
    <name evidence="4" type="ORF">Scep_022759</name>
</gene>
<organism evidence="4 5">
    <name type="scientific">Stephania cephalantha</name>
    <dbReference type="NCBI Taxonomy" id="152367"/>
    <lineage>
        <taxon>Eukaryota</taxon>
        <taxon>Viridiplantae</taxon>
        <taxon>Streptophyta</taxon>
        <taxon>Embryophyta</taxon>
        <taxon>Tracheophyta</taxon>
        <taxon>Spermatophyta</taxon>
        <taxon>Magnoliopsida</taxon>
        <taxon>Ranunculales</taxon>
        <taxon>Menispermaceae</taxon>
        <taxon>Menispermoideae</taxon>
        <taxon>Cissampelideae</taxon>
        <taxon>Stephania</taxon>
    </lineage>
</organism>
<evidence type="ECO:0000256" key="1">
    <source>
        <dbReference type="ARBA" id="ARBA00006765"/>
    </source>
</evidence>
<evidence type="ECO:0008006" key="6">
    <source>
        <dbReference type="Google" id="ProtNLM"/>
    </source>
</evidence>
<feature type="transmembrane region" description="Helical" evidence="3">
    <location>
        <begin position="55"/>
        <end position="76"/>
    </location>
</feature>
<dbReference type="Pfam" id="PF05042">
    <property type="entry name" value="Caleosin"/>
    <property type="match status" value="1"/>
</dbReference>
<dbReference type="SUPFAM" id="SSF47473">
    <property type="entry name" value="EF-hand"/>
    <property type="match status" value="1"/>
</dbReference>
<dbReference type="AlphaFoldDB" id="A0AAP0I2I2"/>
<dbReference type="EMBL" id="JBBNAG010000009">
    <property type="protein sequence ID" value="KAK9105915.1"/>
    <property type="molecule type" value="Genomic_DNA"/>
</dbReference>
<comment type="caution">
    <text evidence="4">The sequence shown here is derived from an EMBL/GenBank/DDBJ whole genome shotgun (WGS) entry which is preliminary data.</text>
</comment>
<protein>
    <recommendedName>
        <fullName evidence="6">Caleosin</fullName>
    </recommendedName>
</protein>
<evidence type="ECO:0000313" key="5">
    <source>
        <dbReference type="Proteomes" id="UP001419268"/>
    </source>
</evidence>
<dbReference type="PANTHER" id="PTHR31495:SF1">
    <property type="entry name" value="INACTIVE PEROXYGENASE-LIKE PROTEIN-RELATED"/>
    <property type="match status" value="1"/>
</dbReference>
<proteinExistence type="inferred from homology"/>
<evidence type="ECO:0000256" key="3">
    <source>
        <dbReference type="SAM" id="Phobius"/>
    </source>
</evidence>
<keyword evidence="3" id="KW-0812">Transmembrane</keyword>
<name>A0AAP0I2I2_9MAGN</name>
<dbReference type="Proteomes" id="UP001419268">
    <property type="component" value="Unassembled WGS sequence"/>
</dbReference>